<name>A0ABS3JEX6_9BACT</name>
<protein>
    <submittedName>
        <fullName evidence="2">LytTR family transcriptional regulator</fullName>
    </submittedName>
</protein>
<dbReference type="PROSITE" id="PS50930">
    <property type="entry name" value="HTH_LYTTR"/>
    <property type="match status" value="1"/>
</dbReference>
<dbReference type="Pfam" id="PF04397">
    <property type="entry name" value="LytTR"/>
    <property type="match status" value="1"/>
</dbReference>
<organism evidence="2 3">
    <name type="scientific">Fibrella forsythiae</name>
    <dbReference type="NCBI Taxonomy" id="2817061"/>
    <lineage>
        <taxon>Bacteria</taxon>
        <taxon>Pseudomonadati</taxon>
        <taxon>Bacteroidota</taxon>
        <taxon>Cytophagia</taxon>
        <taxon>Cytophagales</taxon>
        <taxon>Spirosomataceae</taxon>
        <taxon>Fibrella</taxon>
    </lineage>
</organism>
<dbReference type="EMBL" id="JAFMYW010000001">
    <property type="protein sequence ID" value="MBO0947986.1"/>
    <property type="molecule type" value="Genomic_DNA"/>
</dbReference>
<reference evidence="2 3" key="1">
    <citation type="submission" date="2021-03" db="EMBL/GenBank/DDBJ databases">
        <title>Fibrella sp. HMF5405 genome sequencing and assembly.</title>
        <authorList>
            <person name="Kang H."/>
            <person name="Kim H."/>
            <person name="Bae S."/>
            <person name="Joh K."/>
        </authorList>
    </citation>
    <scope>NUCLEOTIDE SEQUENCE [LARGE SCALE GENOMIC DNA]</scope>
    <source>
        <strain evidence="2 3">HMF5405</strain>
    </source>
</reference>
<dbReference type="InterPro" id="IPR046947">
    <property type="entry name" value="LytR-like"/>
</dbReference>
<feature type="domain" description="HTH LytTR-type" evidence="1">
    <location>
        <begin position="55"/>
        <end position="126"/>
    </location>
</feature>
<keyword evidence="3" id="KW-1185">Reference proteome</keyword>
<dbReference type="PANTHER" id="PTHR37299">
    <property type="entry name" value="TRANSCRIPTIONAL REGULATOR-RELATED"/>
    <property type="match status" value="1"/>
</dbReference>
<dbReference type="PANTHER" id="PTHR37299:SF1">
    <property type="entry name" value="STAGE 0 SPORULATION PROTEIN A HOMOLOG"/>
    <property type="match status" value="1"/>
</dbReference>
<gene>
    <name evidence="2" type="ORF">J2I46_05295</name>
</gene>
<dbReference type="SMART" id="SM00850">
    <property type="entry name" value="LytTR"/>
    <property type="match status" value="1"/>
</dbReference>
<dbReference type="Gene3D" id="2.40.50.1020">
    <property type="entry name" value="LytTr DNA-binding domain"/>
    <property type="match status" value="1"/>
</dbReference>
<sequence length="138" mass="16412">MVFTQPLNSTIPPFPLTWPPLRLYIRESGKQHFPVSSLVSLQSEGNYSWLCWADGQRMLMPRTLKWYMDQLPPAHFIRFHRNCIINRHYIQRLENSKTGPIAYLSTGETVSISRRRWRSVCRELQLIRETKQTPTHSW</sequence>
<accession>A0ABS3JEX6</accession>
<evidence type="ECO:0000313" key="3">
    <source>
        <dbReference type="Proteomes" id="UP000664628"/>
    </source>
</evidence>
<dbReference type="Proteomes" id="UP000664628">
    <property type="component" value="Unassembled WGS sequence"/>
</dbReference>
<comment type="caution">
    <text evidence="2">The sequence shown here is derived from an EMBL/GenBank/DDBJ whole genome shotgun (WGS) entry which is preliminary data.</text>
</comment>
<proteinExistence type="predicted"/>
<evidence type="ECO:0000313" key="2">
    <source>
        <dbReference type="EMBL" id="MBO0947986.1"/>
    </source>
</evidence>
<evidence type="ECO:0000259" key="1">
    <source>
        <dbReference type="PROSITE" id="PS50930"/>
    </source>
</evidence>
<dbReference type="RefSeq" id="WP_207327869.1">
    <property type="nucleotide sequence ID" value="NZ_JAFMYW010000001.1"/>
</dbReference>
<dbReference type="InterPro" id="IPR007492">
    <property type="entry name" value="LytTR_DNA-bd_dom"/>
</dbReference>